<feature type="transmembrane region" description="Helical" evidence="7">
    <location>
        <begin position="82"/>
        <end position="102"/>
    </location>
</feature>
<dbReference type="AlphaFoldDB" id="A0A8H3F086"/>
<dbReference type="PANTHER" id="PTHR33048:SF47">
    <property type="entry name" value="INTEGRAL MEMBRANE PROTEIN-RELATED"/>
    <property type="match status" value="1"/>
</dbReference>
<dbReference type="PANTHER" id="PTHR33048">
    <property type="entry name" value="PTH11-LIKE INTEGRAL MEMBRANE PROTEIN (AFU_ORTHOLOGUE AFUA_5G11245)"/>
    <property type="match status" value="1"/>
</dbReference>
<comment type="similarity">
    <text evidence="5">Belongs to the SAT4 family.</text>
</comment>
<dbReference type="InterPro" id="IPR052337">
    <property type="entry name" value="SAT4-like"/>
</dbReference>
<feature type="domain" description="Rhodopsin" evidence="8">
    <location>
        <begin position="1"/>
        <end position="173"/>
    </location>
</feature>
<dbReference type="GO" id="GO:0016020">
    <property type="term" value="C:membrane"/>
    <property type="evidence" value="ECO:0007669"/>
    <property type="project" value="UniProtKB-SubCell"/>
</dbReference>
<evidence type="ECO:0000256" key="3">
    <source>
        <dbReference type="ARBA" id="ARBA00022989"/>
    </source>
</evidence>
<comment type="caution">
    <text evidence="9">The sequence shown here is derived from an EMBL/GenBank/DDBJ whole genome shotgun (WGS) entry which is preliminary data.</text>
</comment>
<evidence type="ECO:0000313" key="9">
    <source>
        <dbReference type="EMBL" id="CAF9916856.1"/>
    </source>
</evidence>
<evidence type="ECO:0000259" key="8">
    <source>
        <dbReference type="Pfam" id="PF20684"/>
    </source>
</evidence>
<feature type="transmembrane region" description="Helical" evidence="7">
    <location>
        <begin position="149"/>
        <end position="168"/>
    </location>
</feature>
<evidence type="ECO:0000256" key="2">
    <source>
        <dbReference type="ARBA" id="ARBA00022692"/>
    </source>
</evidence>
<keyword evidence="2 7" id="KW-0812">Transmembrane</keyword>
<proteinExistence type="inferred from homology"/>
<feature type="transmembrane region" description="Helical" evidence="7">
    <location>
        <begin position="114"/>
        <end position="134"/>
    </location>
</feature>
<protein>
    <recommendedName>
        <fullName evidence="8">Rhodopsin domain-containing protein</fullName>
    </recommendedName>
</protein>
<dbReference type="InterPro" id="IPR049326">
    <property type="entry name" value="Rhodopsin_dom_fungi"/>
</dbReference>
<evidence type="ECO:0000256" key="6">
    <source>
        <dbReference type="SAM" id="MobiDB-lite"/>
    </source>
</evidence>
<dbReference type="Proteomes" id="UP000664203">
    <property type="component" value="Unassembled WGS sequence"/>
</dbReference>
<evidence type="ECO:0000256" key="1">
    <source>
        <dbReference type="ARBA" id="ARBA00004141"/>
    </source>
</evidence>
<accession>A0A8H3F086</accession>
<reference evidence="9" key="1">
    <citation type="submission" date="2021-03" db="EMBL/GenBank/DDBJ databases">
        <authorList>
            <person name="Tagirdzhanova G."/>
        </authorList>
    </citation>
    <scope>NUCLEOTIDE SEQUENCE</scope>
</reference>
<dbReference type="EMBL" id="CAJPDR010000093">
    <property type="protein sequence ID" value="CAF9916856.1"/>
    <property type="molecule type" value="Genomic_DNA"/>
</dbReference>
<organism evidence="9 10">
    <name type="scientific">Alectoria fallacina</name>
    <dbReference type="NCBI Taxonomy" id="1903189"/>
    <lineage>
        <taxon>Eukaryota</taxon>
        <taxon>Fungi</taxon>
        <taxon>Dikarya</taxon>
        <taxon>Ascomycota</taxon>
        <taxon>Pezizomycotina</taxon>
        <taxon>Lecanoromycetes</taxon>
        <taxon>OSLEUM clade</taxon>
        <taxon>Lecanoromycetidae</taxon>
        <taxon>Lecanorales</taxon>
        <taxon>Lecanorineae</taxon>
        <taxon>Parmeliaceae</taxon>
        <taxon>Alectoria</taxon>
    </lineage>
</organism>
<feature type="region of interest" description="Disordered" evidence="6">
    <location>
        <begin position="200"/>
        <end position="219"/>
    </location>
</feature>
<feature type="transmembrane region" description="Helical" evidence="7">
    <location>
        <begin position="26"/>
        <end position="47"/>
    </location>
</feature>
<dbReference type="Pfam" id="PF20684">
    <property type="entry name" value="Fung_rhodopsin"/>
    <property type="match status" value="1"/>
</dbReference>
<evidence type="ECO:0000256" key="5">
    <source>
        <dbReference type="ARBA" id="ARBA00038359"/>
    </source>
</evidence>
<name>A0A8H3F086_9LECA</name>
<keyword evidence="3 7" id="KW-1133">Transmembrane helix</keyword>
<sequence length="235" mass="26202">MTKTSVLLFYLRLFGSPGTRQGFRKLLHTSQALVVVWLIASIIPGIFRCHPINDSWNPLVVGAHDVRHYCNDSNTYYVSTSAFNVALDFWILVLPLSIVWTLQLSGSRKVGLSAIFLLGGFICGASIARAYTVANVSLSDFSYDATPSIIWSSIEISVGIICACLPTIQPVLQLFSRKVRDATPQHRPRRESSGLWYSESVTRGSHQKNKRNREGTYGTLDEELATLRPTYCNSK</sequence>
<keyword evidence="10" id="KW-1185">Reference proteome</keyword>
<gene>
    <name evidence="9" type="ORF">ALECFALPRED_010886</name>
</gene>
<dbReference type="OrthoDB" id="10017208at2759"/>
<evidence type="ECO:0000256" key="4">
    <source>
        <dbReference type="ARBA" id="ARBA00023136"/>
    </source>
</evidence>
<evidence type="ECO:0000256" key="7">
    <source>
        <dbReference type="SAM" id="Phobius"/>
    </source>
</evidence>
<keyword evidence="4 7" id="KW-0472">Membrane</keyword>
<comment type="subcellular location">
    <subcellularLocation>
        <location evidence="1">Membrane</location>
        <topology evidence="1">Multi-pass membrane protein</topology>
    </subcellularLocation>
</comment>
<evidence type="ECO:0000313" key="10">
    <source>
        <dbReference type="Proteomes" id="UP000664203"/>
    </source>
</evidence>